<organism evidence="1 2">
    <name type="scientific">Parabacteroides faecis</name>
    <dbReference type="NCBI Taxonomy" id="1217282"/>
    <lineage>
        <taxon>Bacteria</taxon>
        <taxon>Pseudomonadati</taxon>
        <taxon>Bacteroidota</taxon>
        <taxon>Bacteroidia</taxon>
        <taxon>Bacteroidales</taxon>
        <taxon>Tannerellaceae</taxon>
        <taxon>Parabacteroides</taxon>
    </lineage>
</organism>
<gene>
    <name evidence="1" type="ORF">GGQ57_005107</name>
</gene>
<dbReference type="Proteomes" id="UP000533637">
    <property type="component" value="Unassembled WGS sequence"/>
</dbReference>
<evidence type="ECO:0000313" key="2">
    <source>
        <dbReference type="Proteomes" id="UP000533637"/>
    </source>
</evidence>
<accession>A0ABR6KUH3</accession>
<dbReference type="RefSeq" id="WP_129734860.1">
    <property type="nucleotide sequence ID" value="NZ_BMPB01000021.1"/>
</dbReference>
<sequence length="283" mass="33816">MIDFVKKLQEEIAKESDRVESSKDNDYIKLSLEMSHVLADAFDRLKEFIISYEFRSEEEEIDFFKDVKPRLFCKLIYYRKIYNIEMLRPVASVNRQKEYLNNELDTINKYTNKRLDFIRYFRSGATYLDKLYFLRGQTDTEQYLEAFYYELDPQFSTNCDFKVARILANDMLHAYLMSEIEKLEYEHRPCGIQPFPETRLTYVGPKNLLIEFIYGFDTEGYFGNVPLTQVASYIENVFNVRLDSNLSRAFSDMKIRNNPTQGLDGLKDALLRRMQSWKRKKKK</sequence>
<dbReference type="EMBL" id="JACHOC010000014">
    <property type="protein sequence ID" value="MBB4625160.1"/>
    <property type="molecule type" value="Genomic_DNA"/>
</dbReference>
<evidence type="ECO:0000313" key="1">
    <source>
        <dbReference type="EMBL" id="MBB4625160.1"/>
    </source>
</evidence>
<evidence type="ECO:0008006" key="3">
    <source>
        <dbReference type="Google" id="ProtNLM"/>
    </source>
</evidence>
<keyword evidence="2" id="KW-1185">Reference proteome</keyword>
<dbReference type="Pfam" id="PF09357">
    <property type="entry name" value="RteC"/>
    <property type="match status" value="1"/>
</dbReference>
<dbReference type="InterPro" id="IPR018534">
    <property type="entry name" value="Tet_reg_excision_RteC"/>
</dbReference>
<reference evidence="1 2" key="1">
    <citation type="submission" date="2020-08" db="EMBL/GenBank/DDBJ databases">
        <title>Genomic Encyclopedia of Type Strains, Phase IV (KMG-IV): sequencing the most valuable type-strain genomes for metagenomic binning, comparative biology and taxonomic classification.</title>
        <authorList>
            <person name="Goeker M."/>
        </authorList>
    </citation>
    <scope>NUCLEOTIDE SEQUENCE [LARGE SCALE GENOMIC DNA]</scope>
    <source>
        <strain evidence="1 2">DSM 102983</strain>
    </source>
</reference>
<proteinExistence type="predicted"/>
<protein>
    <recommendedName>
        <fullName evidence="3">RteC protein</fullName>
    </recommendedName>
</protein>
<name>A0ABR6KUH3_9BACT</name>
<comment type="caution">
    <text evidence="1">The sequence shown here is derived from an EMBL/GenBank/DDBJ whole genome shotgun (WGS) entry which is preliminary data.</text>
</comment>